<evidence type="ECO:0000256" key="1">
    <source>
        <dbReference type="SAM" id="Coils"/>
    </source>
</evidence>
<evidence type="ECO:0000313" key="3">
    <source>
        <dbReference type="Proteomes" id="UP001064896"/>
    </source>
</evidence>
<keyword evidence="3" id="KW-1185">Reference proteome</keyword>
<dbReference type="EMBL" id="AP023081">
    <property type="protein sequence ID" value="BCD83622.1"/>
    <property type="molecule type" value="Genomic_DNA"/>
</dbReference>
<evidence type="ECO:0008006" key="4">
    <source>
        <dbReference type="Google" id="ProtNLM"/>
    </source>
</evidence>
<evidence type="ECO:0000313" key="2">
    <source>
        <dbReference type="EMBL" id="BCD83622.1"/>
    </source>
</evidence>
<sequence length="116" mass="13382">MSYTKQDYYAECLGEAFDSAGLEATREQIAAIARDVELAVEHQGMAFYEPPASDRYNEIEREWKARYEALKKEFDEYQNNAETAVRRALRQHSDAKVSIGKYGEVLRHDGRTSQIQ</sequence>
<protein>
    <recommendedName>
        <fullName evidence="4">Coil containing protein</fullName>
    </recommendedName>
</protein>
<keyword evidence="1" id="KW-0175">Coiled coil</keyword>
<proteinExistence type="predicted"/>
<accession>A0ABN6BH58</accession>
<gene>
    <name evidence="2" type="ORF">PSm6_00290</name>
</gene>
<dbReference type="RefSeq" id="WP_265169215.1">
    <property type="nucleotide sequence ID" value="NZ_AP023081.1"/>
</dbReference>
<feature type="coiled-coil region" evidence="1">
    <location>
        <begin position="53"/>
        <end position="87"/>
    </location>
</feature>
<reference evidence="2" key="1">
    <citation type="submission" date="2020-05" db="EMBL/GenBank/DDBJ databases">
        <title>Complete genome sequence of Pseudomonas sp. Sm006.</title>
        <authorList>
            <person name="Takeuchi K."/>
            <person name="Someya N."/>
        </authorList>
    </citation>
    <scope>NUCLEOTIDE SEQUENCE</scope>
    <source>
        <strain evidence="2">Sm006</strain>
    </source>
</reference>
<dbReference type="Proteomes" id="UP001064896">
    <property type="component" value="Chromosome"/>
</dbReference>
<name>A0ABN6BH58_9PSED</name>
<organism evidence="2 3">
    <name type="scientific">Pseudomonas solani</name>
    <dbReference type="NCBI Taxonomy" id="2731552"/>
    <lineage>
        <taxon>Bacteria</taxon>
        <taxon>Pseudomonadati</taxon>
        <taxon>Pseudomonadota</taxon>
        <taxon>Gammaproteobacteria</taxon>
        <taxon>Pseudomonadales</taxon>
        <taxon>Pseudomonadaceae</taxon>
        <taxon>Pseudomonas</taxon>
    </lineage>
</organism>